<proteinExistence type="inferred from homology"/>
<dbReference type="GO" id="GO:0016740">
    <property type="term" value="F:transferase activity"/>
    <property type="evidence" value="ECO:0007669"/>
    <property type="project" value="UniProtKB-UniRule"/>
</dbReference>
<keyword evidence="12" id="KW-0449">Lipoprotein</keyword>
<protein>
    <recommendedName>
        <fullName evidence="2 10">FAD:protein FMN transferase</fullName>
        <ecNumber evidence="1 10">2.7.1.180</ecNumber>
    </recommendedName>
    <alternativeName>
        <fullName evidence="8 10">Flavin transferase</fullName>
    </alternativeName>
</protein>
<feature type="binding site" evidence="11">
    <location>
        <position position="156"/>
    </location>
    <ligand>
        <name>Mg(2+)</name>
        <dbReference type="ChEBI" id="CHEBI:18420"/>
    </ligand>
</feature>
<keyword evidence="7 10" id="KW-0460">Magnesium</keyword>
<dbReference type="GO" id="GO:0046872">
    <property type="term" value="F:metal ion binding"/>
    <property type="evidence" value="ECO:0007669"/>
    <property type="project" value="UniProtKB-UniRule"/>
</dbReference>
<dbReference type="Gene3D" id="3.10.520.10">
    <property type="entry name" value="ApbE-like domains"/>
    <property type="match status" value="1"/>
</dbReference>
<name>A0A285S5N1_9RHOB</name>
<keyword evidence="6 10" id="KW-0274">FAD</keyword>
<organism evidence="12 13">
    <name type="scientific">Rhodobacter maris</name>
    <dbReference type="NCBI Taxonomy" id="446682"/>
    <lineage>
        <taxon>Bacteria</taxon>
        <taxon>Pseudomonadati</taxon>
        <taxon>Pseudomonadota</taxon>
        <taxon>Alphaproteobacteria</taxon>
        <taxon>Rhodobacterales</taxon>
        <taxon>Rhodobacter group</taxon>
        <taxon>Rhodobacter</taxon>
    </lineage>
</organism>
<sequence>MSKMSTDLTRQVLSGPTMGTRWSVVLFAPPGTDLVPLQAGFQATVDEVDRQMSTWTPDSDLMRFNRAPVGVWHPLPPALMEVLETALEIGRASQGAFEIGMGDAVRAWGFGPVPADEAAIRAARAKLRRPSFEVLELALGRNCARKTAEITLDMCGIAKGYGVDRLIREAKAHGLSHALAAIDGELAALGAQPDGRGWTVALEKPEIGTRAIHSMFEIKDMALATSGDYRHFVTLGDRHLAHTMDPATGAPLLKSPASVTVLAQSCMRADAIASAVMVLGATRGKALAARLGAEVVALEDRAAASRA</sequence>
<dbReference type="InterPro" id="IPR003374">
    <property type="entry name" value="ApbE-like_sf"/>
</dbReference>
<dbReference type="PANTHER" id="PTHR30040:SF2">
    <property type="entry name" value="FAD:PROTEIN FMN TRANSFERASE"/>
    <property type="match status" value="1"/>
</dbReference>
<evidence type="ECO:0000256" key="5">
    <source>
        <dbReference type="ARBA" id="ARBA00022723"/>
    </source>
</evidence>
<dbReference type="EC" id="2.7.1.180" evidence="1 10"/>
<dbReference type="RefSeq" id="WP_097069171.1">
    <property type="nucleotide sequence ID" value="NZ_OBMT01000002.1"/>
</dbReference>
<comment type="catalytic activity">
    <reaction evidence="9 10">
        <text>L-threonyl-[protein] + FAD = FMN-L-threonyl-[protein] + AMP + H(+)</text>
        <dbReference type="Rhea" id="RHEA:36847"/>
        <dbReference type="Rhea" id="RHEA-COMP:11060"/>
        <dbReference type="Rhea" id="RHEA-COMP:11061"/>
        <dbReference type="ChEBI" id="CHEBI:15378"/>
        <dbReference type="ChEBI" id="CHEBI:30013"/>
        <dbReference type="ChEBI" id="CHEBI:57692"/>
        <dbReference type="ChEBI" id="CHEBI:74257"/>
        <dbReference type="ChEBI" id="CHEBI:456215"/>
        <dbReference type="EC" id="2.7.1.180"/>
    </reaction>
</comment>
<dbReference type="PANTHER" id="PTHR30040">
    <property type="entry name" value="THIAMINE BIOSYNTHESIS LIPOPROTEIN APBE"/>
    <property type="match status" value="1"/>
</dbReference>
<evidence type="ECO:0000256" key="6">
    <source>
        <dbReference type="ARBA" id="ARBA00022827"/>
    </source>
</evidence>
<dbReference type="Proteomes" id="UP000219111">
    <property type="component" value="Unassembled WGS sequence"/>
</dbReference>
<keyword evidence="5 10" id="KW-0479">Metal-binding</keyword>
<keyword evidence="13" id="KW-1185">Reference proteome</keyword>
<comment type="similarity">
    <text evidence="10">Belongs to the ApbE family.</text>
</comment>
<evidence type="ECO:0000256" key="9">
    <source>
        <dbReference type="ARBA" id="ARBA00048540"/>
    </source>
</evidence>
<evidence type="ECO:0000256" key="3">
    <source>
        <dbReference type="ARBA" id="ARBA00022630"/>
    </source>
</evidence>
<keyword evidence="4 10" id="KW-0808">Transferase</keyword>
<evidence type="ECO:0000256" key="1">
    <source>
        <dbReference type="ARBA" id="ARBA00011955"/>
    </source>
</evidence>
<evidence type="ECO:0000313" key="12">
    <source>
        <dbReference type="EMBL" id="SOC00224.1"/>
    </source>
</evidence>
<evidence type="ECO:0000256" key="8">
    <source>
        <dbReference type="ARBA" id="ARBA00031306"/>
    </source>
</evidence>
<evidence type="ECO:0000256" key="2">
    <source>
        <dbReference type="ARBA" id="ARBA00016337"/>
    </source>
</evidence>
<evidence type="ECO:0000256" key="11">
    <source>
        <dbReference type="PIRSR" id="PIRSR006268-2"/>
    </source>
</evidence>
<dbReference type="OrthoDB" id="9778595at2"/>
<evidence type="ECO:0000256" key="10">
    <source>
        <dbReference type="PIRNR" id="PIRNR006268"/>
    </source>
</evidence>
<gene>
    <name evidence="12" type="ORF">SAMN05877831_102308</name>
</gene>
<feature type="binding site" evidence="11">
    <location>
        <position position="270"/>
    </location>
    <ligand>
        <name>Mg(2+)</name>
        <dbReference type="ChEBI" id="CHEBI:18420"/>
    </ligand>
</feature>
<dbReference type="PIRSF" id="PIRSF006268">
    <property type="entry name" value="ApbE"/>
    <property type="match status" value="1"/>
</dbReference>
<evidence type="ECO:0000256" key="4">
    <source>
        <dbReference type="ARBA" id="ARBA00022679"/>
    </source>
</evidence>
<comment type="cofactor">
    <cofactor evidence="11">
        <name>Mg(2+)</name>
        <dbReference type="ChEBI" id="CHEBI:18420"/>
    </cofactor>
    <cofactor evidence="11">
        <name>Mn(2+)</name>
        <dbReference type="ChEBI" id="CHEBI:29035"/>
    </cofactor>
    <text evidence="11">Magnesium. Can also use manganese.</text>
</comment>
<dbReference type="EMBL" id="OBMT01000002">
    <property type="protein sequence ID" value="SOC00224.1"/>
    <property type="molecule type" value="Genomic_DNA"/>
</dbReference>
<dbReference type="SUPFAM" id="SSF143631">
    <property type="entry name" value="ApbE-like"/>
    <property type="match status" value="1"/>
</dbReference>
<feature type="binding site" evidence="11">
    <location>
        <position position="274"/>
    </location>
    <ligand>
        <name>Mg(2+)</name>
        <dbReference type="ChEBI" id="CHEBI:18420"/>
    </ligand>
</feature>
<keyword evidence="3 10" id="KW-0285">Flavoprotein</keyword>
<dbReference type="Pfam" id="PF02424">
    <property type="entry name" value="ApbE"/>
    <property type="match status" value="1"/>
</dbReference>
<dbReference type="InterPro" id="IPR024932">
    <property type="entry name" value="ApbE"/>
</dbReference>
<accession>A0A285S5N1</accession>
<evidence type="ECO:0000313" key="13">
    <source>
        <dbReference type="Proteomes" id="UP000219111"/>
    </source>
</evidence>
<evidence type="ECO:0000256" key="7">
    <source>
        <dbReference type="ARBA" id="ARBA00022842"/>
    </source>
</evidence>
<reference evidence="13" key="1">
    <citation type="submission" date="2017-08" db="EMBL/GenBank/DDBJ databases">
        <authorList>
            <person name="Varghese N."/>
            <person name="Submissions S."/>
        </authorList>
    </citation>
    <scope>NUCLEOTIDE SEQUENCE [LARGE SCALE GENOMIC DNA]</scope>
    <source>
        <strain evidence="13">JA276</strain>
    </source>
</reference>
<dbReference type="AlphaFoldDB" id="A0A285S5N1"/>